<accession>A0A1Q9DBN3</accession>
<evidence type="ECO:0000313" key="2">
    <source>
        <dbReference type="Proteomes" id="UP000186817"/>
    </source>
</evidence>
<proteinExistence type="predicted"/>
<dbReference type="EMBL" id="LSRX01000613">
    <property type="protein sequence ID" value="OLP92624.1"/>
    <property type="molecule type" value="Genomic_DNA"/>
</dbReference>
<keyword evidence="2" id="KW-1185">Reference proteome</keyword>
<dbReference type="Proteomes" id="UP000186817">
    <property type="component" value="Unassembled WGS sequence"/>
</dbReference>
<protein>
    <submittedName>
        <fullName evidence="1">Uncharacterized protein</fullName>
    </submittedName>
</protein>
<organism evidence="1 2">
    <name type="scientific">Symbiodinium microadriaticum</name>
    <name type="common">Dinoflagellate</name>
    <name type="synonym">Zooxanthella microadriatica</name>
    <dbReference type="NCBI Taxonomy" id="2951"/>
    <lineage>
        <taxon>Eukaryota</taxon>
        <taxon>Sar</taxon>
        <taxon>Alveolata</taxon>
        <taxon>Dinophyceae</taxon>
        <taxon>Suessiales</taxon>
        <taxon>Symbiodiniaceae</taxon>
        <taxon>Symbiodinium</taxon>
    </lineage>
</organism>
<evidence type="ECO:0000313" key="1">
    <source>
        <dbReference type="EMBL" id="OLP92624.1"/>
    </source>
</evidence>
<sequence length="233" mass="25761">MTAGGVARTPAALTVEVEYTVARLAASTVEAAAPWARWRQVHAATLPVSGRILDCMEDCHTGALRQTGSDSEVGQRGWKEALSGVKGYQQHASTRDEDLLRPQLEDSSSLQQKRRFRRRFKVMDGLQRGGWNEWKRVRSKDKALTQSFGLAKGFARVYGARTGGSCAAFVHICEKVEGQTRSAGAKYWQLQCGREALQCAVEAKDNSGKNFKMVNPAKTRTSKKIKLAEKTAW</sequence>
<reference evidence="1 2" key="1">
    <citation type="submission" date="2016-02" db="EMBL/GenBank/DDBJ databases">
        <title>Genome analysis of coral dinoflagellate symbionts highlights evolutionary adaptations to a symbiotic lifestyle.</title>
        <authorList>
            <person name="Aranda M."/>
            <person name="Li Y."/>
            <person name="Liew Y.J."/>
            <person name="Baumgarten S."/>
            <person name="Simakov O."/>
            <person name="Wilson M."/>
            <person name="Piel J."/>
            <person name="Ashoor H."/>
            <person name="Bougouffa S."/>
            <person name="Bajic V.B."/>
            <person name="Ryu T."/>
            <person name="Ravasi T."/>
            <person name="Bayer T."/>
            <person name="Micklem G."/>
            <person name="Kim H."/>
            <person name="Bhak J."/>
            <person name="Lajeunesse T.C."/>
            <person name="Voolstra C.R."/>
        </authorList>
    </citation>
    <scope>NUCLEOTIDE SEQUENCE [LARGE SCALE GENOMIC DNA]</scope>
    <source>
        <strain evidence="1 2">CCMP2467</strain>
    </source>
</reference>
<dbReference type="AlphaFoldDB" id="A0A1Q9DBN3"/>
<name>A0A1Q9DBN3_SYMMI</name>
<comment type="caution">
    <text evidence="1">The sequence shown here is derived from an EMBL/GenBank/DDBJ whole genome shotgun (WGS) entry which is preliminary data.</text>
</comment>
<gene>
    <name evidence="1" type="ORF">AK812_SmicGene25553</name>
</gene>